<protein>
    <submittedName>
        <fullName evidence="1">Uncharacterized protein</fullName>
    </submittedName>
</protein>
<dbReference type="EMBL" id="CP121646">
    <property type="protein sequence ID" value="WFU62644.1"/>
    <property type="molecule type" value="Genomic_DNA"/>
</dbReference>
<name>A0ABY8JD57_9BRAD</name>
<keyword evidence="2" id="KW-1185">Reference proteome</keyword>
<sequence>MSIRGRWQVVETPGYDMALAGDYILFDEAGGEFAFDCLTGSIHGASHGDTVELGWHGSDEMEPAEDDGWAALQDDSSLEGEILVPLRYLRIAHPEKWKFDPACRLFWRRSSLCRSSHPNS</sequence>
<reference evidence="1 2" key="1">
    <citation type="submission" date="2023-04" db="EMBL/GenBank/DDBJ databases">
        <title>Australian commercial rhizobial inoculants.</title>
        <authorList>
            <person name="Kohlmeier M.G."/>
            <person name="O'Hara G.W."/>
            <person name="Colombi E."/>
            <person name="Ramsay J.P."/>
            <person name="Terpolilli J."/>
        </authorList>
    </citation>
    <scope>NUCLEOTIDE SEQUENCE [LARGE SCALE GENOMIC DNA]</scope>
    <source>
        <strain evidence="1 2">CB627</strain>
    </source>
</reference>
<evidence type="ECO:0000313" key="1">
    <source>
        <dbReference type="EMBL" id="WFU62644.1"/>
    </source>
</evidence>
<proteinExistence type="predicted"/>
<evidence type="ECO:0000313" key="2">
    <source>
        <dbReference type="Proteomes" id="UP001221546"/>
    </source>
</evidence>
<accession>A0ABY8JD57</accession>
<dbReference type="RefSeq" id="WP_310885301.1">
    <property type="nucleotide sequence ID" value="NZ_CP121646.1"/>
</dbReference>
<dbReference type="Proteomes" id="UP001221546">
    <property type="component" value="Chromosome"/>
</dbReference>
<organism evidence="1 2">
    <name type="scientific">Bradyrhizobium brasilense</name>
    <dbReference type="NCBI Taxonomy" id="1419277"/>
    <lineage>
        <taxon>Bacteria</taxon>
        <taxon>Pseudomonadati</taxon>
        <taxon>Pseudomonadota</taxon>
        <taxon>Alphaproteobacteria</taxon>
        <taxon>Hyphomicrobiales</taxon>
        <taxon>Nitrobacteraceae</taxon>
        <taxon>Bradyrhizobium</taxon>
    </lineage>
</organism>
<gene>
    <name evidence="1" type="ORF">QA636_35180</name>
</gene>